<evidence type="ECO:0000256" key="4">
    <source>
        <dbReference type="ARBA" id="ARBA00023136"/>
    </source>
</evidence>
<keyword evidence="4 5" id="KW-0472">Membrane</keyword>
<dbReference type="GO" id="GO:0140359">
    <property type="term" value="F:ABC-type transporter activity"/>
    <property type="evidence" value="ECO:0007669"/>
    <property type="project" value="InterPro"/>
</dbReference>
<organism evidence="7 8">
    <name type="scientific">Bowdeniella nasicola</name>
    <dbReference type="NCBI Taxonomy" id="208480"/>
    <lineage>
        <taxon>Bacteria</taxon>
        <taxon>Bacillati</taxon>
        <taxon>Actinomycetota</taxon>
        <taxon>Actinomycetes</taxon>
        <taxon>Actinomycetales</taxon>
        <taxon>Actinomycetaceae</taxon>
        <taxon>Bowdeniella</taxon>
    </lineage>
</organism>
<sequence length="373" mass="39791">MKFLRDVIGGAWRVSPWRNFLIVTAIMVAAVSTVLAPYALGQGIARLVSATSREEFVTDAGAVAVVYSLLWLLGSAATYVVYPLYGLVEQKLQSDVMARSLQDSICAEPSVRHRLDNGEISFAIDTEAGAYRDSLSSLYLSIFPALLSLLAGLFGVISASSWVEGLILLVAVVAYMFISKPLISTHQKAQAAFFKENMRSFGVLGNSLSLWKEATIFRVPDFLCARYRSDRASVEDAAKASYAATRRLYLAQAFILAVTIFGLVFSISNRAPVGDANVIGAIISTVGIAVAAIGPLQSVGFGISALAVAIAQEGEAGEKIRPCGREAHRDVMNLQPQVDKLGELISSGLNRPIWVLGASGVGKTTVLEALLGV</sequence>
<evidence type="ECO:0000256" key="3">
    <source>
        <dbReference type="ARBA" id="ARBA00022989"/>
    </source>
</evidence>
<feature type="transmembrane region" description="Helical" evidence="5">
    <location>
        <begin position="248"/>
        <end position="267"/>
    </location>
</feature>
<dbReference type="Gene3D" id="1.20.1560.10">
    <property type="entry name" value="ABC transporter type 1, transmembrane domain"/>
    <property type="match status" value="1"/>
</dbReference>
<accession>A0A1Q5PV32</accession>
<dbReference type="RefSeq" id="WP_073717673.1">
    <property type="nucleotide sequence ID" value="NZ_MQVR01000159.1"/>
</dbReference>
<dbReference type="GO" id="GO:0005886">
    <property type="term" value="C:plasma membrane"/>
    <property type="evidence" value="ECO:0007669"/>
    <property type="project" value="UniProtKB-SubCell"/>
</dbReference>
<keyword evidence="8" id="KW-1185">Reference proteome</keyword>
<name>A0A1Q5PV32_9ACTO</name>
<feature type="transmembrane region" description="Helical" evidence="5">
    <location>
        <begin position="60"/>
        <end position="82"/>
    </location>
</feature>
<keyword evidence="3 5" id="KW-1133">Transmembrane helix</keyword>
<dbReference type="SUPFAM" id="SSF90123">
    <property type="entry name" value="ABC transporter transmembrane region"/>
    <property type="match status" value="1"/>
</dbReference>
<evidence type="ECO:0000256" key="5">
    <source>
        <dbReference type="SAM" id="Phobius"/>
    </source>
</evidence>
<dbReference type="EMBL" id="MQVR01000159">
    <property type="protein sequence ID" value="OKL51352.1"/>
    <property type="molecule type" value="Genomic_DNA"/>
</dbReference>
<evidence type="ECO:0000256" key="2">
    <source>
        <dbReference type="ARBA" id="ARBA00022692"/>
    </source>
</evidence>
<feature type="transmembrane region" description="Helical" evidence="5">
    <location>
        <begin position="162"/>
        <end position="178"/>
    </location>
</feature>
<comment type="caution">
    <text evidence="7">The sequence shown here is derived from an EMBL/GenBank/DDBJ whole genome shotgun (WGS) entry which is preliminary data.</text>
</comment>
<feature type="transmembrane region" description="Helical" evidence="5">
    <location>
        <begin position="20"/>
        <end position="40"/>
    </location>
</feature>
<reference evidence="8" key="1">
    <citation type="submission" date="2016-12" db="EMBL/GenBank/DDBJ databases">
        <authorList>
            <person name="Meng X."/>
        </authorList>
    </citation>
    <scope>NUCLEOTIDE SEQUENCE [LARGE SCALE GENOMIC DNA]</scope>
    <source>
        <strain evidence="8">DSM 19116</strain>
    </source>
</reference>
<proteinExistence type="predicted"/>
<evidence type="ECO:0000313" key="7">
    <source>
        <dbReference type="EMBL" id="OKL51352.1"/>
    </source>
</evidence>
<comment type="subcellular location">
    <subcellularLocation>
        <location evidence="1">Cell membrane</location>
        <topology evidence="1">Multi-pass membrane protein</topology>
    </subcellularLocation>
</comment>
<evidence type="ECO:0000313" key="8">
    <source>
        <dbReference type="Proteomes" id="UP000185628"/>
    </source>
</evidence>
<dbReference type="InterPro" id="IPR036640">
    <property type="entry name" value="ABC1_TM_sf"/>
</dbReference>
<dbReference type="InterPro" id="IPR011527">
    <property type="entry name" value="ABC1_TM_dom"/>
</dbReference>
<dbReference type="AlphaFoldDB" id="A0A1Q5PV32"/>
<feature type="domain" description="ABC transmembrane type-1" evidence="6">
    <location>
        <begin position="20"/>
        <end position="307"/>
    </location>
</feature>
<dbReference type="Proteomes" id="UP000185628">
    <property type="component" value="Unassembled WGS sequence"/>
</dbReference>
<dbReference type="OrthoDB" id="9806127at2"/>
<gene>
    <name evidence="7" type="ORF">BSZ39_12775</name>
</gene>
<dbReference type="GO" id="GO:0005524">
    <property type="term" value="F:ATP binding"/>
    <property type="evidence" value="ECO:0007669"/>
    <property type="project" value="InterPro"/>
</dbReference>
<dbReference type="Pfam" id="PF00664">
    <property type="entry name" value="ABC_membrane"/>
    <property type="match status" value="1"/>
</dbReference>
<protein>
    <recommendedName>
        <fullName evidence="6">ABC transmembrane type-1 domain-containing protein</fullName>
    </recommendedName>
</protein>
<feature type="transmembrane region" description="Helical" evidence="5">
    <location>
        <begin position="279"/>
        <end position="311"/>
    </location>
</feature>
<dbReference type="PROSITE" id="PS50929">
    <property type="entry name" value="ABC_TM1F"/>
    <property type="match status" value="1"/>
</dbReference>
<keyword evidence="2 5" id="KW-0812">Transmembrane</keyword>
<evidence type="ECO:0000256" key="1">
    <source>
        <dbReference type="ARBA" id="ARBA00004651"/>
    </source>
</evidence>
<feature type="transmembrane region" description="Helical" evidence="5">
    <location>
        <begin position="138"/>
        <end position="156"/>
    </location>
</feature>
<evidence type="ECO:0000259" key="6">
    <source>
        <dbReference type="PROSITE" id="PS50929"/>
    </source>
</evidence>